<evidence type="ECO:0000313" key="2">
    <source>
        <dbReference type="Proteomes" id="UP000194137"/>
    </source>
</evidence>
<proteinExistence type="predicted"/>
<organism evidence="1 2">
    <name type="scientific">Pseudorhodoplanes sinuspersici</name>
    <dbReference type="NCBI Taxonomy" id="1235591"/>
    <lineage>
        <taxon>Bacteria</taxon>
        <taxon>Pseudomonadati</taxon>
        <taxon>Pseudomonadota</taxon>
        <taxon>Alphaproteobacteria</taxon>
        <taxon>Hyphomicrobiales</taxon>
        <taxon>Pseudorhodoplanes</taxon>
    </lineage>
</organism>
<name>A0A1W6ZQR4_9HYPH</name>
<dbReference type="Proteomes" id="UP000194137">
    <property type="component" value="Chromosome"/>
</dbReference>
<keyword evidence="2" id="KW-1185">Reference proteome</keyword>
<dbReference type="EMBL" id="CP021112">
    <property type="protein sequence ID" value="ARP99711.1"/>
    <property type="molecule type" value="Genomic_DNA"/>
</dbReference>
<dbReference type="OrthoDB" id="8209564at2"/>
<sequence length="281" mass="31699">MLRPIGFQSLDEAMPVLARGFPAAPRSFWESGLARLKRYGATDSTKRTGYLLQAEGNDVGVILAIPSAREQDGQRYPVVNLSSWYIDERHRWRGPRMLQQVVSCETTLYTDLTPTEPVRAMIGRFGFRNWTEGTLIFMLPFQALKPARKANVVPWHKLPSDAFAPAIRRMLDDHAALGCTPAGLWDGERLHPLIFSRTQRRGVPIARLIYAESRSLVKTHMGAIARFLLREKFLLMAMNANAQERVAGSFFTGWPAPAFFKGKTAPPECDLAYSEFVFLQI</sequence>
<dbReference type="KEGG" id="psin:CAK95_11880"/>
<gene>
    <name evidence="1" type="ORF">CAK95_11880</name>
</gene>
<dbReference type="STRING" id="1235591.CAK95_11880"/>
<dbReference type="RefSeq" id="WP_086088118.1">
    <property type="nucleotide sequence ID" value="NZ_CP021112.1"/>
</dbReference>
<evidence type="ECO:0000313" key="1">
    <source>
        <dbReference type="EMBL" id="ARP99711.1"/>
    </source>
</evidence>
<reference evidence="1 2" key="1">
    <citation type="submission" date="2017-05" db="EMBL/GenBank/DDBJ databases">
        <title>Full genome sequence of Pseudorhodoplanes sinuspersici.</title>
        <authorList>
            <person name="Dastgheib S.M.M."/>
            <person name="Shavandi M."/>
            <person name="Tirandaz H."/>
        </authorList>
    </citation>
    <scope>NUCLEOTIDE SEQUENCE [LARGE SCALE GENOMIC DNA]</scope>
    <source>
        <strain evidence="1 2">RIPI110</strain>
    </source>
</reference>
<dbReference type="AlphaFoldDB" id="A0A1W6ZQR4"/>
<accession>A0A1W6ZQR4</accession>
<protein>
    <submittedName>
        <fullName evidence="1">Uncharacterized protein</fullName>
    </submittedName>
</protein>